<dbReference type="OrthoDB" id="6620016at2759"/>
<evidence type="ECO:0000256" key="1">
    <source>
        <dbReference type="SAM" id="Coils"/>
    </source>
</evidence>
<protein>
    <submittedName>
        <fullName evidence="2">Uncharacterized protein</fullName>
    </submittedName>
</protein>
<dbReference type="Proteomes" id="UP001153620">
    <property type="component" value="Chromosome 2"/>
</dbReference>
<sequence>MAEENNLNNSNSMSIEEWEKKEEDYKNQIANLRKLNERLINYSEEKAKTFEHDLQKLQNEKDVIQKRLEKMELDELKEAASGSSKNIEAFKEKYDKVLKNAQDLLFERQKSIKSLELRSEAQHIQIESLKDVIALTKDMLLIREVEVRDLTERMEAMDAKFKAEKDRKALMVKKMELSDQLNADLKAEYKAQKEIFNILKDQYKIKVATLEEKLKSSTLNEIDDQHPQQPS</sequence>
<dbReference type="EMBL" id="OU895878">
    <property type="protein sequence ID" value="CAG9802756.1"/>
    <property type="molecule type" value="Genomic_DNA"/>
</dbReference>
<feature type="coiled-coil region" evidence="1">
    <location>
        <begin position="15"/>
        <end position="93"/>
    </location>
</feature>
<gene>
    <name evidence="2" type="ORF">CHIRRI_LOCUS5661</name>
</gene>
<accession>A0A9N9RTZ1</accession>
<evidence type="ECO:0000313" key="2">
    <source>
        <dbReference type="EMBL" id="CAG9802756.1"/>
    </source>
</evidence>
<dbReference type="AlphaFoldDB" id="A0A9N9RTZ1"/>
<reference evidence="2" key="1">
    <citation type="submission" date="2022-01" db="EMBL/GenBank/DDBJ databases">
        <authorList>
            <person name="King R."/>
        </authorList>
    </citation>
    <scope>NUCLEOTIDE SEQUENCE</scope>
</reference>
<reference evidence="2" key="2">
    <citation type="submission" date="2022-10" db="EMBL/GenBank/DDBJ databases">
        <authorList>
            <consortium name="ENA_rothamsted_submissions"/>
            <consortium name="culmorum"/>
            <person name="King R."/>
        </authorList>
    </citation>
    <scope>NUCLEOTIDE SEQUENCE</scope>
</reference>
<feature type="coiled-coil region" evidence="1">
    <location>
        <begin position="147"/>
        <end position="220"/>
    </location>
</feature>
<proteinExistence type="predicted"/>
<keyword evidence="1" id="KW-0175">Coiled coil</keyword>
<keyword evidence="3" id="KW-1185">Reference proteome</keyword>
<name>A0A9N9RTZ1_9DIPT</name>
<organism evidence="2 3">
    <name type="scientific">Chironomus riparius</name>
    <dbReference type="NCBI Taxonomy" id="315576"/>
    <lineage>
        <taxon>Eukaryota</taxon>
        <taxon>Metazoa</taxon>
        <taxon>Ecdysozoa</taxon>
        <taxon>Arthropoda</taxon>
        <taxon>Hexapoda</taxon>
        <taxon>Insecta</taxon>
        <taxon>Pterygota</taxon>
        <taxon>Neoptera</taxon>
        <taxon>Endopterygota</taxon>
        <taxon>Diptera</taxon>
        <taxon>Nematocera</taxon>
        <taxon>Chironomoidea</taxon>
        <taxon>Chironomidae</taxon>
        <taxon>Chironominae</taxon>
        <taxon>Chironomus</taxon>
    </lineage>
</organism>
<evidence type="ECO:0000313" key="3">
    <source>
        <dbReference type="Proteomes" id="UP001153620"/>
    </source>
</evidence>